<proteinExistence type="predicted"/>
<dbReference type="EMBL" id="JNHM01000028">
    <property type="protein sequence ID" value="KDS53804.1"/>
    <property type="molecule type" value="Genomic_DNA"/>
</dbReference>
<evidence type="ECO:0000313" key="2">
    <source>
        <dbReference type="Proteomes" id="UP000027661"/>
    </source>
</evidence>
<accession>A0A069SH89</accession>
<reference evidence="1 2" key="1">
    <citation type="submission" date="2014-04" db="EMBL/GenBank/DDBJ databases">
        <authorList>
            <person name="Sears C."/>
            <person name="Carroll K."/>
            <person name="Sack B.R."/>
            <person name="Qadri F."/>
            <person name="Myers L.L."/>
            <person name="Chung G.-T."/>
            <person name="Escheverria P."/>
            <person name="Fraser C.M."/>
            <person name="Sadzewicz L."/>
            <person name="Shefchek K.A."/>
            <person name="Tallon L."/>
            <person name="Das S.P."/>
            <person name="Daugherty S."/>
            <person name="Mongodin E.F."/>
        </authorList>
    </citation>
    <scope>NUCLEOTIDE SEQUENCE [LARGE SCALE GENOMIC DNA]</scope>
    <source>
        <strain evidence="1 2">3975 RP4</strain>
    </source>
</reference>
<dbReference type="Proteomes" id="UP000027661">
    <property type="component" value="Unassembled WGS sequence"/>
</dbReference>
<gene>
    <name evidence="1" type="ORF">M099_2221</name>
</gene>
<name>A0A069SH89_PHOVU</name>
<protein>
    <submittedName>
        <fullName evidence="1">Uncharacterized protein</fullName>
    </submittedName>
</protein>
<comment type="caution">
    <text evidence="1">The sequence shown here is derived from an EMBL/GenBank/DDBJ whole genome shotgun (WGS) entry which is preliminary data.</text>
</comment>
<dbReference type="AlphaFoldDB" id="A0A069SH89"/>
<sequence length="44" mass="4652">MAARDKILSGSRTVDGQYIMSACCKACNDFNVISSASPGPKETK</sequence>
<evidence type="ECO:0000313" key="1">
    <source>
        <dbReference type="EMBL" id="KDS53804.1"/>
    </source>
</evidence>
<organism evidence="1 2">
    <name type="scientific">Phocaeicola vulgatus str. 3975 RP4</name>
    <dbReference type="NCBI Taxonomy" id="1339352"/>
    <lineage>
        <taxon>Bacteria</taxon>
        <taxon>Pseudomonadati</taxon>
        <taxon>Bacteroidota</taxon>
        <taxon>Bacteroidia</taxon>
        <taxon>Bacteroidales</taxon>
        <taxon>Bacteroidaceae</taxon>
        <taxon>Phocaeicola</taxon>
    </lineage>
</organism>